<reference evidence="13 14" key="1">
    <citation type="journal article" date="2011" name="Proc. Natl. Acad. Sci. U.S.A.">
        <title>Niche of harmful alga Aureococcus anophagefferens revealed through ecogenomics.</title>
        <authorList>
            <person name="Gobler C.J."/>
            <person name="Berry D.L."/>
            <person name="Dyhrman S.T."/>
            <person name="Wilhelm S.W."/>
            <person name="Salamov A."/>
            <person name="Lobanov A.V."/>
            <person name="Zhang Y."/>
            <person name="Collier J.L."/>
            <person name="Wurch L.L."/>
            <person name="Kustka A.B."/>
            <person name="Dill B.D."/>
            <person name="Shah M."/>
            <person name="VerBerkmoes N.C."/>
            <person name="Kuo A."/>
            <person name="Terry A."/>
            <person name="Pangilinan J."/>
            <person name="Lindquist E.A."/>
            <person name="Lucas S."/>
            <person name="Paulsen I.T."/>
            <person name="Hattenrath-Lehmann T.K."/>
            <person name="Talmage S.C."/>
            <person name="Walker E.A."/>
            <person name="Koch F."/>
            <person name="Burson A.M."/>
            <person name="Marcoval M.A."/>
            <person name="Tang Y.Z."/>
            <person name="Lecleir G.R."/>
            <person name="Coyne K.J."/>
            <person name="Berg G.M."/>
            <person name="Bertrand E.M."/>
            <person name="Saito M.A."/>
            <person name="Gladyshev V.N."/>
            <person name="Grigoriev I.V."/>
        </authorList>
    </citation>
    <scope>NUCLEOTIDE SEQUENCE [LARGE SCALE GENOMIC DNA]</scope>
    <source>
        <strain evidence="14">CCMP 1984</strain>
    </source>
</reference>
<evidence type="ECO:0000313" key="14">
    <source>
        <dbReference type="Proteomes" id="UP000002729"/>
    </source>
</evidence>
<accession>F0YMP7</accession>
<evidence type="ECO:0000256" key="7">
    <source>
        <dbReference type="ARBA" id="ARBA00022840"/>
    </source>
</evidence>
<evidence type="ECO:0000256" key="4">
    <source>
        <dbReference type="ARBA" id="ARBA00022741"/>
    </source>
</evidence>
<keyword evidence="8 10" id="KW-0238">DNA-binding</keyword>
<dbReference type="GO" id="GO:0042555">
    <property type="term" value="C:MCM complex"/>
    <property type="evidence" value="ECO:0007669"/>
    <property type="project" value="UniProtKB-UniRule"/>
</dbReference>
<keyword evidence="9 11" id="KW-0539">Nucleus</keyword>
<keyword evidence="3 11" id="KW-0235">DNA replication</keyword>
<sequence length="729" mass="80164">MDDFSRFVRQFKPRREQDADEEPAEPYYVRALRAAAANGTALDINCRHLHTHSKDLYTQLVRYPQEVVPIMDLVITEELERLKLEAALDAVDDEGDAYGPPPRVQVRPYNLREVHDLRDLDPENIDQLVAVAGMVTRTSSIIPDLKQAHYRCVVCGGGVDALIDRGTVDEPTKCARSGCLAKGAMELVHNRCVFTDKQVVRLQEAPSSIPEGETPHTTTLFAFDDLVDAVRPGDRVEITGIFRAIPRRVNPRVTTVQCLFRTYVDAIHFRKKGDERDDIVDVIKTEDDTTNFGSEKTEAILDFARDGKAYDKLAASLAPSIHGLEDVKRGVLCMLFGGCARAREDGAGGVPGARSRGDINVLMCGDPGTSKSQLLGYVHKIAPRGVYTSGKGSSAVGLTASVQRDPETKELVMESGAVVLSDLGVCCIDEFDKMSDATRAVLHEAMEQQTISLAKAGIVATLNARASIFASANPVDSRYNPKLSVVENIQLPPTLLSRFDLIYLILDHPDKDKDRRLAKHIVALYAEDADDRPRAHAVDERFVRDYISYARAKVHPELSDEARDELIDAYVRMRGGGSSRPNRGRSITATPRQLEAALEGMIRIAESLARMRLETVVTREDVLEAVRLMQVATLAAATDATTGLIDMDAINTGSSALDRELLRSMCAELRVLVDGHPRGTPVDVGALRDQMAAQSDAELDQQLFFKALQTLAADDVVTINERAGTVIRR</sequence>
<evidence type="ECO:0000256" key="3">
    <source>
        <dbReference type="ARBA" id="ARBA00022705"/>
    </source>
</evidence>
<dbReference type="InterPro" id="IPR041562">
    <property type="entry name" value="MCM_lid"/>
</dbReference>
<dbReference type="FunFam" id="3.40.50.300:FF:000217">
    <property type="entry name" value="DNA helicase"/>
    <property type="match status" value="1"/>
</dbReference>
<dbReference type="SMART" id="SM00350">
    <property type="entry name" value="MCM"/>
    <property type="match status" value="1"/>
</dbReference>
<dbReference type="KEGG" id="aaf:AURANDRAFT_33815"/>
<dbReference type="InterPro" id="IPR027417">
    <property type="entry name" value="P-loop_NTPase"/>
</dbReference>
<evidence type="ECO:0000256" key="2">
    <source>
        <dbReference type="ARBA" id="ARBA00008010"/>
    </source>
</evidence>
<keyword evidence="6 11" id="KW-0347">Helicase</keyword>
<dbReference type="InterPro" id="IPR027925">
    <property type="entry name" value="MCM_N"/>
</dbReference>
<dbReference type="GeneID" id="20221348"/>
<dbReference type="Pfam" id="PF00493">
    <property type="entry name" value="MCM"/>
    <property type="match status" value="1"/>
</dbReference>
<dbReference type="GO" id="GO:0005524">
    <property type="term" value="F:ATP binding"/>
    <property type="evidence" value="ECO:0007669"/>
    <property type="project" value="UniProtKB-UniRule"/>
</dbReference>
<feature type="domain" description="MCM C-terminal AAA(+) ATPase" evidence="12">
    <location>
        <begin position="309"/>
        <end position="521"/>
    </location>
</feature>
<evidence type="ECO:0000256" key="9">
    <source>
        <dbReference type="ARBA" id="ARBA00023242"/>
    </source>
</evidence>
<proteinExistence type="inferred from homology"/>
<dbReference type="InterPro" id="IPR012340">
    <property type="entry name" value="NA-bd_OB-fold"/>
</dbReference>
<evidence type="ECO:0000313" key="13">
    <source>
        <dbReference type="EMBL" id="EGB03605.1"/>
    </source>
</evidence>
<dbReference type="InterPro" id="IPR001208">
    <property type="entry name" value="MCM_dom"/>
</dbReference>
<evidence type="ECO:0000256" key="6">
    <source>
        <dbReference type="ARBA" id="ARBA00022806"/>
    </source>
</evidence>
<dbReference type="GO" id="GO:0006271">
    <property type="term" value="P:DNA strand elongation involved in DNA replication"/>
    <property type="evidence" value="ECO:0007669"/>
    <property type="project" value="TreeGrafter"/>
</dbReference>
<dbReference type="PROSITE" id="PS00847">
    <property type="entry name" value="MCM_1"/>
    <property type="match status" value="1"/>
</dbReference>
<evidence type="ECO:0000256" key="5">
    <source>
        <dbReference type="ARBA" id="ARBA00022801"/>
    </source>
</evidence>
<comment type="subcellular location">
    <subcellularLocation>
        <location evidence="1">Nucleus</location>
    </subcellularLocation>
</comment>
<dbReference type="InterPro" id="IPR018525">
    <property type="entry name" value="MCM_CS"/>
</dbReference>
<dbReference type="GO" id="GO:1902975">
    <property type="term" value="P:mitotic DNA replication initiation"/>
    <property type="evidence" value="ECO:0007669"/>
    <property type="project" value="TreeGrafter"/>
</dbReference>
<dbReference type="GO" id="GO:0000727">
    <property type="term" value="P:double-strand break repair via break-induced replication"/>
    <property type="evidence" value="ECO:0007669"/>
    <property type="project" value="TreeGrafter"/>
</dbReference>
<dbReference type="GO" id="GO:0003697">
    <property type="term" value="F:single-stranded DNA binding"/>
    <property type="evidence" value="ECO:0007669"/>
    <property type="project" value="TreeGrafter"/>
</dbReference>
<organism evidence="14">
    <name type="scientific">Aureococcus anophagefferens</name>
    <name type="common">Harmful bloom alga</name>
    <dbReference type="NCBI Taxonomy" id="44056"/>
    <lineage>
        <taxon>Eukaryota</taxon>
        <taxon>Sar</taxon>
        <taxon>Stramenopiles</taxon>
        <taxon>Ochrophyta</taxon>
        <taxon>Pelagophyceae</taxon>
        <taxon>Pelagomonadales</taxon>
        <taxon>Pelagomonadaceae</taxon>
        <taxon>Aureococcus</taxon>
    </lineage>
</organism>
<dbReference type="Pfam" id="PF17855">
    <property type="entry name" value="MCM_lid"/>
    <property type="match status" value="1"/>
</dbReference>
<dbReference type="PRINTS" id="PR01660">
    <property type="entry name" value="MCMPROTEIN4"/>
</dbReference>
<dbReference type="PROSITE" id="PS50051">
    <property type="entry name" value="MCM_2"/>
    <property type="match status" value="1"/>
</dbReference>
<dbReference type="FunFam" id="2.20.28.10:FF:000003">
    <property type="entry name" value="DNA helicase"/>
    <property type="match status" value="1"/>
</dbReference>
<dbReference type="PANTHER" id="PTHR11630:SF66">
    <property type="entry name" value="DNA REPLICATION LICENSING FACTOR MCM4"/>
    <property type="match status" value="1"/>
</dbReference>
<dbReference type="RefSeq" id="XP_009041680.1">
    <property type="nucleotide sequence ID" value="XM_009043432.1"/>
</dbReference>
<dbReference type="Gene3D" id="3.40.50.300">
    <property type="entry name" value="P-loop containing nucleotide triphosphate hydrolases"/>
    <property type="match status" value="1"/>
</dbReference>
<dbReference type="InterPro" id="IPR008047">
    <property type="entry name" value="MCM_4"/>
</dbReference>
<dbReference type="PRINTS" id="PR01657">
    <property type="entry name" value="MCMFAMILY"/>
</dbReference>
<keyword evidence="5 11" id="KW-0378">Hydrolase</keyword>
<dbReference type="OMA" id="AFFKCNV"/>
<dbReference type="SUPFAM" id="SSF50249">
    <property type="entry name" value="Nucleic acid-binding proteins"/>
    <property type="match status" value="1"/>
</dbReference>
<comment type="subunit">
    <text evidence="11">Component of the MCM2-7 complex.</text>
</comment>
<dbReference type="GO" id="GO:0016887">
    <property type="term" value="F:ATP hydrolysis activity"/>
    <property type="evidence" value="ECO:0007669"/>
    <property type="project" value="RHEA"/>
</dbReference>
<comment type="catalytic activity">
    <reaction evidence="11">
        <text>ATP + H2O = ADP + phosphate + H(+)</text>
        <dbReference type="Rhea" id="RHEA:13065"/>
        <dbReference type="ChEBI" id="CHEBI:15377"/>
        <dbReference type="ChEBI" id="CHEBI:15378"/>
        <dbReference type="ChEBI" id="CHEBI:30616"/>
        <dbReference type="ChEBI" id="CHEBI:43474"/>
        <dbReference type="ChEBI" id="CHEBI:456216"/>
        <dbReference type="EC" id="3.6.4.12"/>
    </reaction>
</comment>
<keyword evidence="14" id="KW-1185">Reference proteome</keyword>
<evidence type="ECO:0000256" key="11">
    <source>
        <dbReference type="RuleBase" id="RU368062"/>
    </source>
</evidence>
<keyword evidence="4 10" id="KW-0547">Nucleotide-binding</keyword>
<dbReference type="InterPro" id="IPR033762">
    <property type="entry name" value="MCM_OB"/>
</dbReference>
<dbReference type="SUPFAM" id="SSF52540">
    <property type="entry name" value="P-loop containing nucleoside triphosphate hydrolases"/>
    <property type="match status" value="1"/>
</dbReference>
<dbReference type="GO" id="GO:0005634">
    <property type="term" value="C:nucleus"/>
    <property type="evidence" value="ECO:0007669"/>
    <property type="project" value="UniProtKB-SubCell"/>
</dbReference>
<evidence type="ECO:0000256" key="10">
    <source>
        <dbReference type="RuleBase" id="RU004070"/>
    </source>
</evidence>
<comment type="similarity">
    <text evidence="2 10">Belongs to the MCM family.</text>
</comment>
<dbReference type="Pfam" id="PF17207">
    <property type="entry name" value="MCM_OB"/>
    <property type="match status" value="1"/>
</dbReference>
<dbReference type="OrthoDB" id="10251574at2759"/>
<dbReference type="Gene3D" id="2.20.28.10">
    <property type="match status" value="1"/>
</dbReference>
<keyword evidence="7 10" id="KW-0067">ATP-binding</keyword>
<comment type="function">
    <text evidence="11">Acts as component of the MCM2-7 complex (MCM complex) which is the replicative helicase essential for 'once per cell cycle' DNA replication initiation and elongation in eukaryotic cells. The active ATPase sites in the MCM2-7 ring are formed through the interaction surfaces of two neighboring subunits such that a critical structure of a conserved arginine finger motif is provided in trans relative to the ATP-binding site of the Walker A box of the adjacent subunit. The six ATPase active sites, however, are likely to contribute differentially to the complex helicase activity.</text>
</comment>
<dbReference type="EMBL" id="GL833166">
    <property type="protein sequence ID" value="EGB03605.1"/>
    <property type="molecule type" value="Genomic_DNA"/>
</dbReference>
<dbReference type="InParanoid" id="F0YMP7"/>
<dbReference type="Gene3D" id="3.30.1640.10">
    <property type="entry name" value="mini-chromosome maintenance (MCM) complex, chain A, domain 1"/>
    <property type="match status" value="1"/>
</dbReference>
<evidence type="ECO:0000256" key="1">
    <source>
        <dbReference type="ARBA" id="ARBA00004123"/>
    </source>
</evidence>
<dbReference type="FunCoup" id="F0YMP7">
    <property type="interactions" value="464"/>
</dbReference>
<dbReference type="eggNOG" id="KOG0478">
    <property type="taxonomic scope" value="Eukaryota"/>
</dbReference>
<dbReference type="AlphaFoldDB" id="F0YMP7"/>
<dbReference type="InterPro" id="IPR031327">
    <property type="entry name" value="MCM"/>
</dbReference>
<dbReference type="Pfam" id="PF14551">
    <property type="entry name" value="MCM_N"/>
    <property type="match status" value="1"/>
</dbReference>
<dbReference type="Proteomes" id="UP000002729">
    <property type="component" value="Unassembled WGS sequence"/>
</dbReference>
<dbReference type="PANTHER" id="PTHR11630">
    <property type="entry name" value="DNA REPLICATION LICENSING FACTOR MCM FAMILY MEMBER"/>
    <property type="match status" value="1"/>
</dbReference>
<gene>
    <name evidence="13" type="ORF">AURANDRAFT_33815</name>
</gene>
<protein>
    <recommendedName>
        <fullName evidence="11">DNA replication licensing factor MCM4</fullName>
        <ecNumber evidence="11">3.6.4.12</ecNumber>
    </recommendedName>
</protein>
<dbReference type="EC" id="3.6.4.12" evidence="11"/>
<dbReference type="Gene3D" id="2.40.50.140">
    <property type="entry name" value="Nucleic acid-binding proteins"/>
    <property type="match status" value="1"/>
</dbReference>
<evidence type="ECO:0000256" key="8">
    <source>
        <dbReference type="ARBA" id="ARBA00023125"/>
    </source>
</evidence>
<name>F0YMP7_AURAN</name>
<dbReference type="GO" id="GO:0017116">
    <property type="term" value="F:single-stranded DNA helicase activity"/>
    <property type="evidence" value="ECO:0007669"/>
    <property type="project" value="TreeGrafter"/>
</dbReference>
<evidence type="ECO:0000259" key="12">
    <source>
        <dbReference type="PROSITE" id="PS50051"/>
    </source>
</evidence>